<dbReference type="SUPFAM" id="SSF53448">
    <property type="entry name" value="Nucleotide-diphospho-sugar transferases"/>
    <property type="match status" value="1"/>
</dbReference>
<dbReference type="PANTHER" id="PTHR11675">
    <property type="entry name" value="N-ACETYLGALACTOSAMINYLTRANSFERASE"/>
    <property type="match status" value="1"/>
</dbReference>
<feature type="domain" description="Glycosyltransferase 2-like" evidence="5">
    <location>
        <begin position="135"/>
        <end position="327"/>
    </location>
</feature>
<dbReference type="AlphaFoldDB" id="R7QKY6"/>
<keyword evidence="2" id="KW-0325">Glycoprotein</keyword>
<gene>
    <name evidence="6" type="ORF">CHC_T00008577001</name>
</gene>
<feature type="region of interest" description="Disordered" evidence="3">
    <location>
        <begin position="1"/>
        <end position="33"/>
    </location>
</feature>
<dbReference type="Pfam" id="PF00535">
    <property type="entry name" value="Glycos_transf_2"/>
    <property type="match status" value="1"/>
</dbReference>
<keyword evidence="1" id="KW-1015">Disulfide bond</keyword>
<evidence type="ECO:0000256" key="1">
    <source>
        <dbReference type="ARBA" id="ARBA00023157"/>
    </source>
</evidence>
<keyword evidence="6" id="KW-0808">Transferase</keyword>
<dbReference type="PANTHER" id="PTHR11675:SF134">
    <property type="entry name" value="N-ACETYLGALACTOSAMINYLTRANSFERASE 4-RELATED"/>
    <property type="match status" value="1"/>
</dbReference>
<evidence type="ECO:0000256" key="2">
    <source>
        <dbReference type="ARBA" id="ARBA00023180"/>
    </source>
</evidence>
<feature type="compositionally biased region" description="Basic and acidic residues" evidence="3">
    <location>
        <begin position="9"/>
        <end position="22"/>
    </location>
</feature>
<dbReference type="GO" id="GO:0004653">
    <property type="term" value="F:polypeptide N-acetylgalactosaminyltransferase activity"/>
    <property type="evidence" value="ECO:0007669"/>
    <property type="project" value="TreeGrafter"/>
</dbReference>
<dbReference type="GO" id="GO:0005794">
    <property type="term" value="C:Golgi apparatus"/>
    <property type="evidence" value="ECO:0007669"/>
    <property type="project" value="TreeGrafter"/>
</dbReference>
<dbReference type="GO" id="GO:0006493">
    <property type="term" value="P:protein O-linked glycosylation"/>
    <property type="evidence" value="ECO:0007669"/>
    <property type="project" value="TreeGrafter"/>
</dbReference>
<dbReference type="Proteomes" id="UP000012073">
    <property type="component" value="Unassembled WGS sequence"/>
</dbReference>
<dbReference type="Gramene" id="CDF39182">
    <property type="protein sequence ID" value="CDF39182"/>
    <property type="gene ID" value="CHC_T00008577001"/>
</dbReference>
<evidence type="ECO:0000259" key="5">
    <source>
        <dbReference type="Pfam" id="PF00535"/>
    </source>
</evidence>
<sequence length="507" mass="57675">MVVKRRGRRGDAYSESSEDHFRGASPANSSISFRNNEPKRLTFGRVLTKVLLAMTMVAIGWVGHGTFRSTQSVQTNSPTQGVADPPWWLEQDEDDFFSRTYIEGLSAVRNLSVKDFFTGMCGRYRFDEDNMPNASIVATVQNEQDGMLTLTIHSILARTPPSLLKEIIIVDDNGLGEVRGPVNETELEELKKLDPRITILTNERREGVARCRMRGARAATGDVLVFIDSHIEMLSATWLQHLLVPITENPRTLAAQTLDIINDMDWTYGTGSGDLLYGVITDKFWFGYQRSRFGGPDDNGDEREAPGRRLPYETPFAAGSLFAIRRDEFFRLGGYDEGMYVWGGENTDFAIKVWACGGRLVMVPCSRVGHMYRIHLDEVGRWPPVIPESLTDRLDLARDAPYEVDGHPADNFTKIITRNNIRVLERWAKNSNARTGFYKLMFGAENLPEEWQAFADQMGDDPYAQQQEQYLQKNGCKDFNWFDKHVYFKLTGVHHPWHPESPGRTWV</sequence>
<dbReference type="InterPro" id="IPR029044">
    <property type="entry name" value="Nucleotide-diphossugar_trans"/>
</dbReference>
<feature type="transmembrane region" description="Helical" evidence="4">
    <location>
        <begin position="46"/>
        <end position="67"/>
    </location>
</feature>
<keyword evidence="4" id="KW-1133">Transmembrane helix</keyword>
<evidence type="ECO:0000313" key="6">
    <source>
        <dbReference type="EMBL" id="CDF39182.1"/>
    </source>
</evidence>
<keyword evidence="4" id="KW-0472">Membrane</keyword>
<accession>R7QKY6</accession>
<reference evidence="7" key="1">
    <citation type="journal article" date="2013" name="Proc. Natl. Acad. Sci. U.S.A.">
        <title>Genome structure and metabolic features in the red seaweed Chondrus crispus shed light on evolution of the Archaeplastida.</title>
        <authorList>
            <person name="Collen J."/>
            <person name="Porcel B."/>
            <person name="Carre W."/>
            <person name="Ball S.G."/>
            <person name="Chaparro C."/>
            <person name="Tonon T."/>
            <person name="Barbeyron T."/>
            <person name="Michel G."/>
            <person name="Noel B."/>
            <person name="Valentin K."/>
            <person name="Elias M."/>
            <person name="Artiguenave F."/>
            <person name="Arun A."/>
            <person name="Aury J.M."/>
            <person name="Barbosa-Neto J.F."/>
            <person name="Bothwell J.H."/>
            <person name="Bouget F.Y."/>
            <person name="Brillet L."/>
            <person name="Cabello-Hurtado F."/>
            <person name="Capella-Gutierrez S."/>
            <person name="Charrier B."/>
            <person name="Cladiere L."/>
            <person name="Cock J.M."/>
            <person name="Coelho S.M."/>
            <person name="Colleoni C."/>
            <person name="Czjzek M."/>
            <person name="Da Silva C."/>
            <person name="Delage L."/>
            <person name="Denoeud F."/>
            <person name="Deschamps P."/>
            <person name="Dittami S.M."/>
            <person name="Gabaldon T."/>
            <person name="Gachon C.M."/>
            <person name="Groisillier A."/>
            <person name="Herve C."/>
            <person name="Jabbari K."/>
            <person name="Katinka M."/>
            <person name="Kloareg B."/>
            <person name="Kowalczyk N."/>
            <person name="Labadie K."/>
            <person name="Leblanc C."/>
            <person name="Lopez P.J."/>
            <person name="McLachlan D.H."/>
            <person name="Meslet-Cladiere L."/>
            <person name="Moustafa A."/>
            <person name="Nehr Z."/>
            <person name="Nyvall Collen P."/>
            <person name="Panaud O."/>
            <person name="Partensky F."/>
            <person name="Poulain J."/>
            <person name="Rensing S.A."/>
            <person name="Rousvoal S."/>
            <person name="Samson G."/>
            <person name="Symeonidi A."/>
            <person name="Weissenbach J."/>
            <person name="Zambounis A."/>
            <person name="Wincker P."/>
            <person name="Boyen C."/>
        </authorList>
    </citation>
    <scope>NUCLEOTIDE SEQUENCE [LARGE SCALE GENOMIC DNA]</scope>
    <source>
        <strain evidence="7">cv. Stackhouse</strain>
    </source>
</reference>
<evidence type="ECO:0000313" key="7">
    <source>
        <dbReference type="Proteomes" id="UP000012073"/>
    </source>
</evidence>
<dbReference type="OrthoDB" id="204847at2759"/>
<dbReference type="GeneID" id="17326827"/>
<dbReference type="KEGG" id="ccp:CHC_T00008577001"/>
<organism evidence="6 7">
    <name type="scientific">Chondrus crispus</name>
    <name type="common">Carrageen Irish moss</name>
    <name type="synonym">Polymorpha crispa</name>
    <dbReference type="NCBI Taxonomy" id="2769"/>
    <lineage>
        <taxon>Eukaryota</taxon>
        <taxon>Rhodophyta</taxon>
        <taxon>Florideophyceae</taxon>
        <taxon>Rhodymeniophycidae</taxon>
        <taxon>Gigartinales</taxon>
        <taxon>Gigartinaceae</taxon>
        <taxon>Chondrus</taxon>
    </lineage>
</organism>
<dbReference type="RefSeq" id="XP_005719093.1">
    <property type="nucleotide sequence ID" value="XM_005719036.1"/>
</dbReference>
<name>R7QKY6_CHOCR</name>
<protein>
    <submittedName>
        <fullName evidence="6">Glycosyltransferase, family GT27</fullName>
    </submittedName>
</protein>
<evidence type="ECO:0000256" key="4">
    <source>
        <dbReference type="SAM" id="Phobius"/>
    </source>
</evidence>
<dbReference type="EMBL" id="HG002011">
    <property type="protein sequence ID" value="CDF39182.1"/>
    <property type="molecule type" value="Genomic_DNA"/>
</dbReference>
<keyword evidence="7" id="KW-1185">Reference proteome</keyword>
<dbReference type="PhylomeDB" id="R7QKY6"/>
<dbReference type="Gene3D" id="3.90.550.10">
    <property type="entry name" value="Spore Coat Polysaccharide Biosynthesis Protein SpsA, Chain A"/>
    <property type="match status" value="1"/>
</dbReference>
<dbReference type="InterPro" id="IPR001173">
    <property type="entry name" value="Glyco_trans_2-like"/>
</dbReference>
<evidence type="ECO:0000256" key="3">
    <source>
        <dbReference type="SAM" id="MobiDB-lite"/>
    </source>
</evidence>
<proteinExistence type="predicted"/>
<keyword evidence="4" id="KW-0812">Transmembrane</keyword>